<protein>
    <submittedName>
        <fullName evidence="1">HI_0552 family protein</fullName>
    </submittedName>
</protein>
<dbReference type="InterPro" id="IPR019722">
    <property type="entry name" value="HI_0552_fam"/>
</dbReference>
<reference evidence="1" key="1">
    <citation type="submission" date="2023-03" db="EMBL/GenBank/DDBJ databases">
        <authorList>
            <person name="Shen W."/>
            <person name="Cai J."/>
        </authorList>
    </citation>
    <scope>NUCLEOTIDE SEQUENCE</scope>
    <source>
        <strain evidence="1">B226-2</strain>
    </source>
</reference>
<name>A0AAW8TXK3_9ENTE</name>
<gene>
    <name evidence="1" type="ORF">P7H43_04500</name>
</gene>
<proteinExistence type="predicted"/>
<sequence length="218" mass="25758">MNLTPTDFDLFRREHYAFKQLKAELSPEQVDAIKQDYQSHWQKWKNLQLKVAAELPDELGMEKPKIESWTNGWNVRSHFWSAYRSESRQQENACLAVLLNQKQYQVYLMFQHYRMNERQGTPSDYNQLLDVLPQWSKQVPVEEYFIWPQKEDELADHLPLTEYLASPSLQEKFARDLQDGTFQIGKLFFKGELVGIEEQTVQALLELMPLYQALAANP</sequence>
<dbReference type="EMBL" id="JARQBJ010000002">
    <property type="protein sequence ID" value="MDT2809734.1"/>
    <property type="molecule type" value="Genomic_DNA"/>
</dbReference>
<dbReference type="Pfam" id="PF10786">
    <property type="entry name" value="HI_0552"/>
    <property type="match status" value="1"/>
</dbReference>
<organism evidence="1 2">
    <name type="scientific">Enterococcus asini</name>
    <dbReference type="NCBI Taxonomy" id="57732"/>
    <lineage>
        <taxon>Bacteria</taxon>
        <taxon>Bacillati</taxon>
        <taxon>Bacillota</taxon>
        <taxon>Bacilli</taxon>
        <taxon>Lactobacillales</taxon>
        <taxon>Enterococcaceae</taxon>
        <taxon>Enterococcus</taxon>
    </lineage>
</organism>
<comment type="caution">
    <text evidence="1">The sequence shown here is derived from an EMBL/GenBank/DDBJ whole genome shotgun (WGS) entry which is preliminary data.</text>
</comment>
<accession>A0AAW8TXK3</accession>
<dbReference type="AlphaFoldDB" id="A0AAW8TXK3"/>
<dbReference type="Proteomes" id="UP001256711">
    <property type="component" value="Unassembled WGS sequence"/>
</dbReference>
<evidence type="ECO:0000313" key="2">
    <source>
        <dbReference type="Proteomes" id="UP001256711"/>
    </source>
</evidence>
<dbReference type="RefSeq" id="WP_118339841.1">
    <property type="nucleotide sequence ID" value="NZ_CABJBY010000002.1"/>
</dbReference>
<evidence type="ECO:0000313" key="1">
    <source>
        <dbReference type="EMBL" id="MDT2809734.1"/>
    </source>
</evidence>